<dbReference type="EMBL" id="KY457233">
    <property type="protein sequence ID" value="ATY70234.1"/>
    <property type="molecule type" value="Genomic_DNA"/>
</dbReference>
<dbReference type="Proteomes" id="UP000289333">
    <property type="component" value="Segment"/>
</dbReference>
<proteinExistence type="predicted"/>
<evidence type="ECO:0000313" key="2">
    <source>
        <dbReference type="Proteomes" id="UP000289333"/>
    </source>
</evidence>
<protein>
    <submittedName>
        <fullName evidence="1">OrNV gp073-like protein</fullName>
    </submittedName>
</protein>
<reference evidence="1" key="1">
    <citation type="journal article" date="2021" name="Virus">
        <title>The discovery, distribution and diversity of DNA viruses associated with Drosophila melanogaster in Europe.</title>
        <authorList>
            <person name="Wallace M.A."/>
            <person name="Coffman K.A."/>
            <person name="Gilbert C."/>
            <person name="Ravindran S."/>
            <person name="Albery G.F."/>
            <person name="Abbott J."/>
            <person name="Argyridou E."/>
            <person name="Bellosta P."/>
            <person name="Betancourt A.J."/>
            <person name="Colinet H."/>
            <person name="Eric K."/>
            <person name="Glaser-Schmitt A."/>
            <person name="Grath S."/>
            <person name="Jelic M."/>
            <person name="Kankare M."/>
            <person name="Kozeretska I."/>
            <person name="Loeschcke V."/>
            <person name="Montchamp-Moreau C."/>
            <person name="Ometto L."/>
            <person name="Onder B.S."/>
            <person name="Orengo D.J."/>
            <person name="Parsch J."/>
            <person name="Pascual M."/>
            <person name="Patenkovic A."/>
            <person name="Puerma E."/>
            <person name="Ritchie M.G."/>
            <person name="Rota-Stabelli O."/>
            <person name="Schou M.F."/>
            <person name="Serga S.V."/>
            <person name="Stamenkovic-Radak M."/>
            <person name="Tanaskovic M."/>
            <person name="Veselinovic M.S."/>
            <person name="Vieira J."/>
            <person name="Vieira C.P."/>
            <person name="Kapun M."/>
            <person name="Flatt T."/>
            <person name="Gonzalez J."/>
            <person name="Staubach F."/>
            <person name="Obbard D.J."/>
        </authorList>
    </citation>
    <scope>NUCLEOTIDE SEQUENCE</scope>
    <source>
        <strain evidence="1">DrosEU28 Tomelloso 2015</strain>
    </source>
</reference>
<keyword evidence="2" id="KW-1185">Reference proteome</keyword>
<name>A0A2H4T2S9_9VIRU</name>
<dbReference type="RefSeq" id="YP_009553428.1">
    <property type="nucleotide sequence ID" value="NC_040789.1"/>
</dbReference>
<accession>A0A2H4T2S9</accession>
<sequence length="237" mass="27786">MNSIHRGLITTDEDESDIDFVAKCVESSVIPPLKRKITPPNKSPKMKKLKTDDNIDSDSSIDVDLQNTTMPKKNSRMDYNKYIKSITDNPQLLDAAIIDCSDKMVETAFQNIKNQRNIELLEWSELVILQLCKLKKPTTFTTMIWKQIQQSVINEQWEIKIVHNIKKYVDKSKTLLEILEENHKFKIDMHKLNPLYTFVTRPVINYPVLKQYRLMPDVMTKPMHINRLPLNFKKIKV</sequence>
<dbReference type="KEGG" id="vg:41701394"/>
<organism evidence="1">
    <name type="scientific">Tomelloso virus</name>
    <dbReference type="NCBI Taxonomy" id="2053981"/>
    <lineage>
        <taxon>Viruses</taxon>
        <taxon>Viruses incertae sedis</taxon>
        <taxon>Naldaviricetes</taxon>
        <taxon>Lefavirales</taxon>
        <taxon>Nudiviridae</taxon>
        <taxon>Alphanudivirus</taxon>
        <taxon>Alphanudivirus alterdromelanogasteris</taxon>
    </lineage>
</organism>
<dbReference type="OrthoDB" id="22486at10239"/>
<evidence type="ECO:0000313" key="1">
    <source>
        <dbReference type="EMBL" id="ATY70234.1"/>
    </source>
</evidence>
<dbReference type="GeneID" id="41701394"/>